<keyword evidence="5" id="KW-0508">mRNA splicing</keyword>
<reference evidence="9 10" key="1">
    <citation type="journal article" date="2007" name="Nat. Biotechnol.">
        <title>Genome sequence of the lignocellulose-bioconverting and xylose-fermenting yeast Pichia stipitis.</title>
        <authorList>
            <person name="Jeffries T.W."/>
            <person name="Grigoriev I.V."/>
            <person name="Grimwood J."/>
            <person name="Laplaza J.M."/>
            <person name="Aerts A."/>
            <person name="Salamov A."/>
            <person name="Schmutz J."/>
            <person name="Lindquist E."/>
            <person name="Dehal P."/>
            <person name="Shapiro H."/>
            <person name="Jin Y.S."/>
            <person name="Passoth V."/>
            <person name="Richardson P.M."/>
        </authorList>
    </citation>
    <scope>NUCLEOTIDE SEQUENCE [LARGE SCALE GENOMIC DNA]</scope>
    <source>
        <strain evidence="10">ATCC 58785 / CBS 6054 / NBRC 10063 / NRRL Y-11545</strain>
    </source>
</reference>
<keyword evidence="4 6" id="KW-0694">RNA-binding</keyword>
<keyword evidence="3" id="KW-0677">Repeat</keyword>
<keyword evidence="10" id="KW-1185">Reference proteome</keyword>
<dbReference type="GeneID" id="4838013"/>
<evidence type="ECO:0000259" key="8">
    <source>
        <dbReference type="PROSITE" id="PS50102"/>
    </source>
</evidence>
<evidence type="ECO:0000256" key="5">
    <source>
        <dbReference type="ARBA" id="ARBA00023187"/>
    </source>
</evidence>
<dbReference type="GO" id="GO:0003723">
    <property type="term" value="F:RNA binding"/>
    <property type="evidence" value="ECO:0007669"/>
    <property type="project" value="UniProtKB-UniRule"/>
</dbReference>
<dbReference type="InterPro" id="IPR034393">
    <property type="entry name" value="TatSF1-like"/>
</dbReference>
<feature type="compositionally biased region" description="Basic and acidic residues" evidence="7">
    <location>
        <begin position="218"/>
        <end position="228"/>
    </location>
</feature>
<dbReference type="FunCoup" id="A3LRG3">
    <property type="interactions" value="99"/>
</dbReference>
<name>A3LRG3_PICST</name>
<evidence type="ECO:0000256" key="6">
    <source>
        <dbReference type="PROSITE-ProRule" id="PRU00176"/>
    </source>
</evidence>
<feature type="compositionally biased region" description="Polar residues" evidence="7">
    <location>
        <begin position="108"/>
        <end position="123"/>
    </location>
</feature>
<feature type="domain" description="RRM" evidence="8">
    <location>
        <begin position="126"/>
        <end position="215"/>
    </location>
</feature>
<dbReference type="Gene3D" id="3.30.70.330">
    <property type="match status" value="2"/>
</dbReference>
<feature type="compositionally biased region" description="Basic and acidic residues" evidence="7">
    <location>
        <begin position="353"/>
        <end position="370"/>
    </location>
</feature>
<dbReference type="EMBL" id="CP000497">
    <property type="protein sequence ID" value="ABN65379.2"/>
    <property type="molecule type" value="Genomic_DNA"/>
</dbReference>
<sequence>MIDFPKQPPSPSADLKDPDITAQIDPRIYLDQETKSWIFEDKNAEYEYNFESKEWSKRTQATITSKRDSVAAQLDKEEEENKLNIKRIRKEKMQKLKDEITRLKNEKSAATTSKPLDSNSNEKPVSAVYVSKLPLDITKDELAQSFSKYGIISEDYNTSQPRIKMYYDNDKFKGEAVVFYHAVESVRLAIEMMDNTYIRPSSNGESRISVQPAQFDNTRSKSTEERPVLSAEKRKLLLQKKESLKKRLTQWDDDVTSNEKEKEAKIVLVKQMFREEELKSDPMLELDLKEDIQEECDKIGIGNDITKITVYDITGVVTIKFKNPISSSTCISNFNGRFFDGLKLQASFYRGEKLEKSNPDKENPGDDSERLASFTKETAKVNL</sequence>
<evidence type="ECO:0000256" key="2">
    <source>
        <dbReference type="ARBA" id="ARBA00022664"/>
    </source>
</evidence>
<evidence type="ECO:0000256" key="3">
    <source>
        <dbReference type="ARBA" id="ARBA00022737"/>
    </source>
</evidence>
<comment type="similarity">
    <text evidence="1">Belongs to the HTATSF1 family.</text>
</comment>
<feature type="region of interest" description="Disordered" evidence="7">
    <location>
        <begin position="353"/>
        <end position="383"/>
    </location>
</feature>
<dbReference type="GO" id="GO:0005684">
    <property type="term" value="C:U2-type spliceosomal complex"/>
    <property type="evidence" value="ECO:0007669"/>
    <property type="project" value="TreeGrafter"/>
</dbReference>
<feature type="region of interest" description="Disordered" evidence="7">
    <location>
        <begin position="200"/>
        <end position="228"/>
    </location>
</feature>
<feature type="region of interest" description="Disordered" evidence="7">
    <location>
        <begin position="57"/>
        <end position="77"/>
    </location>
</feature>
<dbReference type="PROSITE" id="PS50102">
    <property type="entry name" value="RRM"/>
    <property type="match status" value="1"/>
</dbReference>
<feature type="region of interest" description="Disordered" evidence="7">
    <location>
        <begin position="1"/>
        <end position="20"/>
    </location>
</feature>
<dbReference type="InParanoid" id="A3LRG3"/>
<dbReference type="AlphaFoldDB" id="A3LRG3"/>
<dbReference type="InterPro" id="IPR012677">
    <property type="entry name" value="Nucleotide-bd_a/b_plait_sf"/>
</dbReference>
<dbReference type="GO" id="GO:0005686">
    <property type="term" value="C:U2 snRNP"/>
    <property type="evidence" value="ECO:0007669"/>
    <property type="project" value="TreeGrafter"/>
</dbReference>
<dbReference type="HOGENOM" id="CLU_026945_0_2_1"/>
<keyword evidence="2" id="KW-0507">mRNA processing</keyword>
<accession>A3LRG3</accession>
<dbReference type="SUPFAM" id="SSF54928">
    <property type="entry name" value="RNA-binding domain, RBD"/>
    <property type="match status" value="1"/>
</dbReference>
<dbReference type="CDD" id="cd12285">
    <property type="entry name" value="RRM3_RBM39_like"/>
    <property type="match status" value="1"/>
</dbReference>
<feature type="compositionally biased region" description="Polar residues" evidence="7">
    <location>
        <begin position="200"/>
        <end position="217"/>
    </location>
</feature>
<protein>
    <recommendedName>
        <fullName evidence="8">RRM domain-containing protein</fullName>
    </recommendedName>
</protein>
<dbReference type="SMART" id="SM00360">
    <property type="entry name" value="RRM"/>
    <property type="match status" value="1"/>
</dbReference>
<dbReference type="Pfam" id="PF00076">
    <property type="entry name" value="RRM_1"/>
    <property type="match status" value="1"/>
</dbReference>
<dbReference type="PANTHER" id="PTHR15608:SF0">
    <property type="entry name" value="HIV TAT-SPECIFIC FACTOR 1"/>
    <property type="match status" value="1"/>
</dbReference>
<dbReference type="OrthoDB" id="10258585at2759"/>
<evidence type="ECO:0000256" key="1">
    <source>
        <dbReference type="ARBA" id="ARBA00007747"/>
    </source>
</evidence>
<dbReference type="RefSeq" id="XP_001383408.2">
    <property type="nucleotide sequence ID" value="XM_001383371.1"/>
</dbReference>
<evidence type="ECO:0000256" key="7">
    <source>
        <dbReference type="SAM" id="MobiDB-lite"/>
    </source>
</evidence>
<dbReference type="PANTHER" id="PTHR15608">
    <property type="entry name" value="SPLICING FACTOR U2AF-ASSOCIATED PROTEIN 2"/>
    <property type="match status" value="1"/>
</dbReference>
<dbReference type="FunFam" id="3.30.70.330:FF:000105">
    <property type="entry name" value="HIV Tat-specific factor 1 homolog"/>
    <property type="match status" value="1"/>
</dbReference>
<dbReference type="Proteomes" id="UP000002258">
    <property type="component" value="Chromosome 3"/>
</dbReference>
<dbReference type="GO" id="GO:0000398">
    <property type="term" value="P:mRNA splicing, via spliceosome"/>
    <property type="evidence" value="ECO:0007669"/>
    <property type="project" value="UniProtKB-ARBA"/>
</dbReference>
<gene>
    <name evidence="9" type="ORF">PICST_57807</name>
</gene>
<dbReference type="InterPro" id="IPR000504">
    <property type="entry name" value="RRM_dom"/>
</dbReference>
<proteinExistence type="inferred from homology"/>
<dbReference type="KEGG" id="pic:PICST_57807"/>
<dbReference type="eggNOG" id="KOG1548">
    <property type="taxonomic scope" value="Eukaryota"/>
</dbReference>
<dbReference type="OMA" id="TRYNGEH"/>
<evidence type="ECO:0000313" key="9">
    <source>
        <dbReference type="EMBL" id="ABN65379.2"/>
    </source>
</evidence>
<feature type="compositionally biased region" description="Pro residues" evidence="7">
    <location>
        <begin position="1"/>
        <end position="11"/>
    </location>
</feature>
<evidence type="ECO:0000313" key="10">
    <source>
        <dbReference type="Proteomes" id="UP000002258"/>
    </source>
</evidence>
<dbReference type="InterPro" id="IPR035979">
    <property type="entry name" value="RBD_domain_sf"/>
</dbReference>
<dbReference type="STRING" id="322104.A3LRG3"/>
<organism evidence="9 10">
    <name type="scientific">Scheffersomyces stipitis (strain ATCC 58785 / CBS 6054 / NBRC 10063 / NRRL Y-11545)</name>
    <name type="common">Yeast</name>
    <name type="synonym">Pichia stipitis</name>
    <dbReference type="NCBI Taxonomy" id="322104"/>
    <lineage>
        <taxon>Eukaryota</taxon>
        <taxon>Fungi</taxon>
        <taxon>Dikarya</taxon>
        <taxon>Ascomycota</taxon>
        <taxon>Saccharomycotina</taxon>
        <taxon>Pichiomycetes</taxon>
        <taxon>Debaryomycetaceae</taxon>
        <taxon>Scheffersomyces</taxon>
    </lineage>
</organism>
<evidence type="ECO:0000256" key="4">
    <source>
        <dbReference type="ARBA" id="ARBA00022884"/>
    </source>
</evidence>
<feature type="region of interest" description="Disordered" evidence="7">
    <location>
        <begin position="101"/>
        <end position="123"/>
    </location>
</feature>